<gene>
    <name evidence="2" type="ORF">Scep_007493</name>
</gene>
<dbReference type="Proteomes" id="UP001419268">
    <property type="component" value="Unassembled WGS sequence"/>
</dbReference>
<feature type="region of interest" description="Disordered" evidence="1">
    <location>
        <begin position="1"/>
        <end position="102"/>
    </location>
</feature>
<evidence type="ECO:0000313" key="2">
    <source>
        <dbReference type="EMBL" id="KAK9148736.1"/>
    </source>
</evidence>
<name>A0AAP0PQ42_9MAGN</name>
<reference evidence="2 3" key="1">
    <citation type="submission" date="2024-01" db="EMBL/GenBank/DDBJ databases">
        <title>Genome assemblies of Stephania.</title>
        <authorList>
            <person name="Yang L."/>
        </authorList>
    </citation>
    <scope>NUCLEOTIDE SEQUENCE [LARGE SCALE GENOMIC DNA]</scope>
    <source>
        <strain evidence="2">JXDWG</strain>
        <tissue evidence="2">Leaf</tissue>
    </source>
</reference>
<feature type="compositionally biased region" description="Low complexity" evidence="1">
    <location>
        <begin position="47"/>
        <end position="62"/>
    </location>
</feature>
<dbReference type="AlphaFoldDB" id="A0AAP0PQ42"/>
<dbReference type="EMBL" id="JBBNAG010000003">
    <property type="protein sequence ID" value="KAK9148736.1"/>
    <property type="molecule type" value="Genomic_DNA"/>
</dbReference>
<keyword evidence="3" id="KW-1185">Reference proteome</keyword>
<evidence type="ECO:0000313" key="3">
    <source>
        <dbReference type="Proteomes" id="UP001419268"/>
    </source>
</evidence>
<evidence type="ECO:0000256" key="1">
    <source>
        <dbReference type="SAM" id="MobiDB-lite"/>
    </source>
</evidence>
<protein>
    <submittedName>
        <fullName evidence="2">Uncharacterized protein</fullName>
    </submittedName>
</protein>
<sequence>MDERRDTAKARTHGSSGGDVSRSAALRRCGGGRARATMADRRREAARGVVRAWTRSAGTTPGDSGGGGEMREEPTGREETAVRGEREDGSEEREDEGSEERE</sequence>
<feature type="compositionally biased region" description="Basic and acidic residues" evidence="1">
    <location>
        <begin position="69"/>
        <end position="87"/>
    </location>
</feature>
<proteinExistence type="predicted"/>
<organism evidence="2 3">
    <name type="scientific">Stephania cephalantha</name>
    <dbReference type="NCBI Taxonomy" id="152367"/>
    <lineage>
        <taxon>Eukaryota</taxon>
        <taxon>Viridiplantae</taxon>
        <taxon>Streptophyta</taxon>
        <taxon>Embryophyta</taxon>
        <taxon>Tracheophyta</taxon>
        <taxon>Spermatophyta</taxon>
        <taxon>Magnoliopsida</taxon>
        <taxon>Ranunculales</taxon>
        <taxon>Menispermaceae</taxon>
        <taxon>Menispermoideae</taxon>
        <taxon>Cissampelideae</taxon>
        <taxon>Stephania</taxon>
    </lineage>
</organism>
<comment type="caution">
    <text evidence="2">The sequence shown here is derived from an EMBL/GenBank/DDBJ whole genome shotgun (WGS) entry which is preliminary data.</text>
</comment>
<accession>A0AAP0PQ42</accession>
<feature type="compositionally biased region" description="Acidic residues" evidence="1">
    <location>
        <begin position="88"/>
        <end position="102"/>
    </location>
</feature>